<feature type="non-terminal residue" evidence="1">
    <location>
        <position position="108"/>
    </location>
</feature>
<name>A0ABQ9UC55_SAGOE</name>
<keyword evidence="2" id="KW-1185">Reference proteome</keyword>
<proteinExistence type="predicted"/>
<gene>
    <name evidence="1" type="ORF">P7K49_028385</name>
</gene>
<dbReference type="EMBL" id="JASSZA010000014">
    <property type="protein sequence ID" value="KAK2094647.1"/>
    <property type="molecule type" value="Genomic_DNA"/>
</dbReference>
<dbReference type="Proteomes" id="UP001266305">
    <property type="component" value="Unassembled WGS sequence"/>
</dbReference>
<sequence length="108" mass="11872">MRKFPKLAKVFAKKFGQNDSLDTSQGHLIVTDGKGKEKVVIVSIVHRTVQPDTAVGPQPCDMQIPVLVGKMTRNQEIHEMTYWRDPATSGIPSESCFIYSAGDSPGLL</sequence>
<reference evidence="1 2" key="1">
    <citation type="submission" date="2023-05" db="EMBL/GenBank/DDBJ databases">
        <title>B98-5 Cell Line De Novo Hybrid Assembly: An Optical Mapping Approach.</title>
        <authorList>
            <person name="Kananen K."/>
            <person name="Auerbach J.A."/>
            <person name="Kautto E."/>
            <person name="Blachly J.S."/>
        </authorList>
    </citation>
    <scope>NUCLEOTIDE SEQUENCE [LARGE SCALE GENOMIC DNA]</scope>
    <source>
        <strain evidence="1">B95-8</strain>
        <tissue evidence="1">Cell line</tissue>
    </source>
</reference>
<evidence type="ECO:0000313" key="1">
    <source>
        <dbReference type="EMBL" id="KAK2094647.1"/>
    </source>
</evidence>
<accession>A0ABQ9UC55</accession>
<protein>
    <submittedName>
        <fullName evidence="1">Uncharacterized protein</fullName>
    </submittedName>
</protein>
<comment type="caution">
    <text evidence="1">The sequence shown here is derived from an EMBL/GenBank/DDBJ whole genome shotgun (WGS) entry which is preliminary data.</text>
</comment>
<evidence type="ECO:0000313" key="2">
    <source>
        <dbReference type="Proteomes" id="UP001266305"/>
    </source>
</evidence>
<organism evidence="1 2">
    <name type="scientific">Saguinus oedipus</name>
    <name type="common">Cotton-top tamarin</name>
    <name type="synonym">Oedipomidas oedipus</name>
    <dbReference type="NCBI Taxonomy" id="9490"/>
    <lineage>
        <taxon>Eukaryota</taxon>
        <taxon>Metazoa</taxon>
        <taxon>Chordata</taxon>
        <taxon>Craniata</taxon>
        <taxon>Vertebrata</taxon>
        <taxon>Euteleostomi</taxon>
        <taxon>Mammalia</taxon>
        <taxon>Eutheria</taxon>
        <taxon>Euarchontoglires</taxon>
        <taxon>Primates</taxon>
        <taxon>Haplorrhini</taxon>
        <taxon>Platyrrhini</taxon>
        <taxon>Cebidae</taxon>
        <taxon>Callitrichinae</taxon>
        <taxon>Saguinus</taxon>
    </lineage>
</organism>